<feature type="active site" evidence="4">
    <location>
        <position position="289"/>
    </location>
</feature>
<proteinExistence type="inferred from homology"/>
<dbReference type="EMBL" id="KE346360">
    <property type="protein sequence ID" value="KJE89541.1"/>
    <property type="molecule type" value="Genomic_DNA"/>
</dbReference>
<keyword evidence="10" id="KW-1185">Reference proteome</keyword>
<dbReference type="Pfam" id="PF05028">
    <property type="entry name" value="PARG_cat_C"/>
    <property type="match status" value="1"/>
</dbReference>
<evidence type="ECO:0000256" key="6">
    <source>
        <dbReference type="SAM" id="MobiDB-lite"/>
    </source>
</evidence>
<evidence type="ECO:0000256" key="1">
    <source>
        <dbReference type="ARBA" id="ARBA00009545"/>
    </source>
</evidence>
<feature type="binding site" evidence="5">
    <location>
        <position position="292"/>
    </location>
    <ligand>
        <name>substrate</name>
    </ligand>
</feature>
<evidence type="ECO:0000256" key="2">
    <source>
        <dbReference type="ARBA" id="ARBA00012255"/>
    </source>
</evidence>
<dbReference type="PhylomeDB" id="A0A0D2U2Y8"/>
<dbReference type="GO" id="GO:0004649">
    <property type="term" value="F:poly(ADP-ribose) glycohydrolase activity"/>
    <property type="evidence" value="ECO:0007669"/>
    <property type="project" value="UniProtKB-EC"/>
</dbReference>
<evidence type="ECO:0000256" key="4">
    <source>
        <dbReference type="PIRSR" id="PIRSR607724-1"/>
    </source>
</evidence>
<dbReference type="Pfam" id="PF20811">
    <property type="entry name" value="PARG_cat_N"/>
    <property type="match status" value="1"/>
</dbReference>
<evidence type="ECO:0000259" key="8">
    <source>
        <dbReference type="Pfam" id="PF20811"/>
    </source>
</evidence>
<dbReference type="InParanoid" id="A0A0D2U2Y8"/>
<dbReference type="GO" id="GO:0005737">
    <property type="term" value="C:cytoplasm"/>
    <property type="evidence" value="ECO:0007669"/>
    <property type="project" value="TreeGrafter"/>
</dbReference>
<dbReference type="GO" id="GO:0005975">
    <property type="term" value="P:carbohydrate metabolic process"/>
    <property type="evidence" value="ECO:0007669"/>
    <property type="project" value="InterPro"/>
</dbReference>
<reference evidence="10" key="1">
    <citation type="submission" date="2011-02" db="EMBL/GenBank/DDBJ databases">
        <title>The Genome Sequence of Capsaspora owczarzaki ATCC 30864.</title>
        <authorList>
            <person name="Russ C."/>
            <person name="Cuomo C."/>
            <person name="Burger G."/>
            <person name="Gray M.W."/>
            <person name="Holland P.W.H."/>
            <person name="King N."/>
            <person name="Lang F.B.F."/>
            <person name="Roger A.J."/>
            <person name="Ruiz-Trillo I."/>
            <person name="Young S.K."/>
            <person name="Zeng Q."/>
            <person name="Gargeya S."/>
            <person name="Alvarado L."/>
            <person name="Berlin A."/>
            <person name="Chapman S.B."/>
            <person name="Chen Z."/>
            <person name="Freedman E."/>
            <person name="Gellesch M."/>
            <person name="Goldberg J."/>
            <person name="Griggs A."/>
            <person name="Gujja S."/>
            <person name="Heilman E."/>
            <person name="Heiman D."/>
            <person name="Howarth C."/>
            <person name="Mehta T."/>
            <person name="Neiman D."/>
            <person name="Pearson M."/>
            <person name="Roberts A."/>
            <person name="Saif S."/>
            <person name="Shea T."/>
            <person name="Shenoy N."/>
            <person name="Sisk P."/>
            <person name="Stolte C."/>
            <person name="Sykes S."/>
            <person name="White J."/>
            <person name="Yandava C."/>
            <person name="Haas B."/>
            <person name="Nusbaum C."/>
            <person name="Birren B."/>
        </authorList>
    </citation>
    <scope>NUCLEOTIDE SEQUENCE</scope>
    <source>
        <strain evidence="10">ATCC 30864</strain>
    </source>
</reference>
<dbReference type="InterPro" id="IPR007724">
    <property type="entry name" value="Poly_GlycHdrlase"/>
</dbReference>
<dbReference type="GO" id="GO:0006282">
    <property type="term" value="P:regulation of DNA repair"/>
    <property type="evidence" value="ECO:0007669"/>
    <property type="project" value="InterPro"/>
</dbReference>
<dbReference type="InterPro" id="IPR046372">
    <property type="entry name" value="PARG_cat_C"/>
</dbReference>
<dbReference type="GO" id="GO:1990966">
    <property type="term" value="P:ATP generation from poly-ADP-D-ribose"/>
    <property type="evidence" value="ECO:0007669"/>
    <property type="project" value="TreeGrafter"/>
</dbReference>
<dbReference type="GO" id="GO:0005634">
    <property type="term" value="C:nucleus"/>
    <property type="evidence" value="ECO:0007669"/>
    <property type="project" value="TreeGrafter"/>
</dbReference>
<dbReference type="Proteomes" id="UP000008743">
    <property type="component" value="Unassembled WGS sequence"/>
</dbReference>
<feature type="domain" description="PARG helical" evidence="8">
    <location>
        <begin position="132"/>
        <end position="251"/>
    </location>
</feature>
<dbReference type="RefSeq" id="XP_004365861.2">
    <property type="nucleotide sequence ID" value="XM_004365804.2"/>
</dbReference>
<accession>A0A0D2U2Y8</accession>
<sequence length="551" mass="60315">MFTATAAVAALIQASPLGSLGQYTLILPHGTRAWPTMKRRLSELESSLSSMSPISATAPGAERPASTTAHTTSTAATNDATPSSTEPPKPKPPPMDNEDTRAFNLIQETLQSWGSHHAPFGGLKALLEEELWPAERKVLLGQTFPAILNFALDIEALFLSPYESKRVHLLRQGERSSIPLRLSRVQVRCLLAHCLLCTFTDRHAYARHNYPQFEASGLLKGGSSSRVAKLRMLLNYFQRVSVEEPRGDILLLRRTVSNIPDVMEAKRLSPVRLHPKGSIEVQPLASHADFANKYPGGGVLSQGAVQEEIRFACAPELMMSMLFCEVLHDNEAVIVQGAETFSDYTGYGRTLAFGGSVHDTTTPRLPTGTLMTEVLVMDAVKEPGRAQFRKAYCERTLRKALAAFEPTALSSGETVAGQPLFPVASAPISSGASTSAAATASLPPSTPQIQSWPIATGNWGCGVFLNDFHLMFMLQWIAASLVGRSLDYYLFETKAIDVPRLEALVHYIQSEDMSIGRVYDLVLTFGAETPSHELNNRLIDWLHEVLVPRKH</sequence>
<feature type="compositionally biased region" description="Pro residues" evidence="6">
    <location>
        <begin position="85"/>
        <end position="95"/>
    </location>
</feature>
<keyword evidence="3" id="KW-0378">Hydrolase</keyword>
<dbReference type="eggNOG" id="KOG2064">
    <property type="taxonomic scope" value="Eukaryota"/>
</dbReference>
<evidence type="ECO:0000256" key="3">
    <source>
        <dbReference type="ARBA" id="ARBA00022801"/>
    </source>
</evidence>
<feature type="active site" evidence="4">
    <location>
        <position position="308"/>
    </location>
</feature>
<evidence type="ECO:0000256" key="5">
    <source>
        <dbReference type="PIRSR" id="PIRSR607724-2"/>
    </source>
</evidence>
<feature type="region of interest" description="Disordered" evidence="6">
    <location>
        <begin position="48"/>
        <end position="99"/>
    </location>
</feature>
<dbReference type="PANTHER" id="PTHR12837:SF0">
    <property type="entry name" value="POLY(ADP-RIBOSE) GLYCOHYDROLASE"/>
    <property type="match status" value="1"/>
</dbReference>
<evidence type="ECO:0000313" key="10">
    <source>
        <dbReference type="Proteomes" id="UP000008743"/>
    </source>
</evidence>
<feature type="binding site" evidence="5">
    <location>
        <position position="347"/>
    </location>
    <ligand>
        <name>substrate</name>
    </ligand>
</feature>
<dbReference type="InterPro" id="IPR048362">
    <property type="entry name" value="PARG_helical"/>
</dbReference>
<organism evidence="9 10">
    <name type="scientific">Capsaspora owczarzaki (strain ATCC 30864)</name>
    <dbReference type="NCBI Taxonomy" id="595528"/>
    <lineage>
        <taxon>Eukaryota</taxon>
        <taxon>Filasterea</taxon>
        <taxon>Capsaspora</taxon>
    </lineage>
</organism>
<feature type="binding site" evidence="5">
    <location>
        <position position="306"/>
    </location>
    <ligand>
        <name>substrate</name>
    </ligand>
</feature>
<feature type="active site" evidence="4">
    <location>
        <position position="307"/>
    </location>
</feature>
<dbReference type="OrthoDB" id="1937899at2759"/>
<dbReference type="EC" id="3.2.1.143" evidence="2"/>
<dbReference type="GO" id="GO:0009225">
    <property type="term" value="P:nucleotide-sugar metabolic process"/>
    <property type="evidence" value="ECO:0007669"/>
    <property type="project" value="TreeGrafter"/>
</dbReference>
<gene>
    <name evidence="9" type="ORF">CAOG_000990</name>
</gene>
<evidence type="ECO:0000313" key="9">
    <source>
        <dbReference type="EMBL" id="KJE89541.1"/>
    </source>
</evidence>
<protein>
    <recommendedName>
        <fullName evidence="2">poly(ADP-ribose) glycohydrolase</fullName>
        <ecNumber evidence="2">3.2.1.143</ecNumber>
    </recommendedName>
</protein>
<name>A0A0D2U2Y8_CAPO3</name>
<comment type="similarity">
    <text evidence="1">Belongs to the poly(ADP-ribose) glycohydrolase family.</text>
</comment>
<feature type="domain" description="PARG catalytic Macro" evidence="7">
    <location>
        <begin position="265"/>
        <end position="496"/>
    </location>
</feature>
<evidence type="ECO:0000259" key="7">
    <source>
        <dbReference type="Pfam" id="PF05028"/>
    </source>
</evidence>
<dbReference type="PANTHER" id="PTHR12837">
    <property type="entry name" value="POLY ADP-RIBOSE GLYCOHYDROLASE"/>
    <property type="match status" value="1"/>
</dbReference>
<dbReference type="AlphaFoldDB" id="A0A0D2U2Y8"/>
<dbReference type="STRING" id="595528.A0A0D2U2Y8"/>
<feature type="compositionally biased region" description="Low complexity" evidence="6">
    <location>
        <begin position="65"/>
        <end position="84"/>
    </location>
</feature>